<dbReference type="PANTHER" id="PTHR16223">
    <property type="entry name" value="TRANSCRIPTION FACTOR BHLH83-RELATED"/>
    <property type="match status" value="1"/>
</dbReference>
<keyword evidence="7" id="KW-0238">DNA-binding</keyword>
<dbReference type="Proteomes" id="UP000036987">
    <property type="component" value="Unassembled WGS sequence"/>
</dbReference>
<dbReference type="OrthoDB" id="785070at2759"/>
<dbReference type="SUPFAM" id="SSF47459">
    <property type="entry name" value="HLH, helix-loop-helix DNA-binding domain"/>
    <property type="match status" value="1"/>
</dbReference>
<evidence type="ECO:0000256" key="3">
    <source>
        <dbReference type="ARBA" id="ARBA00023015"/>
    </source>
</evidence>
<sequence length="139" mass="15674">MMMATQKRNNKDLSLLKYEGEEEMIRTLDPKRLKSTIREKKDKFGEKVAALQQLVTPFGKTDTASVLQETTGYIKFLHEQLEVLSAPYLQAPPQQSWLELDRSSLRGRGLCLVPVASSLQLAQSNNGADIWAPVNTVKR</sequence>
<reference evidence="8" key="1">
    <citation type="journal article" date="2016" name="Nature">
        <title>The genome of the seagrass Zostera marina reveals angiosperm adaptation to the sea.</title>
        <authorList>
            <person name="Olsen J.L."/>
            <person name="Rouze P."/>
            <person name="Verhelst B."/>
            <person name="Lin Y.-C."/>
            <person name="Bayer T."/>
            <person name="Collen J."/>
            <person name="Dattolo E."/>
            <person name="De Paoli E."/>
            <person name="Dittami S."/>
            <person name="Maumus F."/>
            <person name="Michel G."/>
            <person name="Kersting A."/>
            <person name="Lauritano C."/>
            <person name="Lohaus R."/>
            <person name="Toepel M."/>
            <person name="Tonon T."/>
            <person name="Vanneste K."/>
            <person name="Amirebrahimi M."/>
            <person name="Brakel J."/>
            <person name="Bostroem C."/>
            <person name="Chovatia M."/>
            <person name="Grimwood J."/>
            <person name="Jenkins J.W."/>
            <person name="Jueterbock A."/>
            <person name="Mraz A."/>
            <person name="Stam W.T."/>
            <person name="Tice H."/>
            <person name="Bornberg-Bauer E."/>
            <person name="Green P.J."/>
            <person name="Pearson G.A."/>
            <person name="Procaccini G."/>
            <person name="Duarte C.M."/>
            <person name="Schmutz J."/>
            <person name="Reusch T.B.H."/>
            <person name="Van de Peer Y."/>
        </authorList>
    </citation>
    <scope>NUCLEOTIDE SEQUENCE [LARGE SCALE GENOMIC DNA]</scope>
    <source>
        <strain evidence="8">cv. Finnish</strain>
    </source>
</reference>
<evidence type="ECO:0000313" key="8">
    <source>
        <dbReference type="Proteomes" id="UP000036987"/>
    </source>
</evidence>
<dbReference type="OMA" id="LAPMEFT"/>
<dbReference type="EMBL" id="LFYR01000277">
    <property type="protein sequence ID" value="KMZ74545.1"/>
    <property type="molecule type" value="Genomic_DNA"/>
</dbReference>
<dbReference type="GO" id="GO:0000981">
    <property type="term" value="F:DNA-binding transcription factor activity, RNA polymerase II-specific"/>
    <property type="evidence" value="ECO:0000318"/>
    <property type="project" value="GO_Central"/>
</dbReference>
<evidence type="ECO:0000259" key="6">
    <source>
        <dbReference type="PROSITE" id="PS50888"/>
    </source>
</evidence>
<dbReference type="GO" id="GO:0000978">
    <property type="term" value="F:RNA polymerase II cis-regulatory region sequence-specific DNA binding"/>
    <property type="evidence" value="ECO:0000318"/>
    <property type="project" value="GO_Central"/>
</dbReference>
<dbReference type="PROSITE" id="PS50888">
    <property type="entry name" value="BHLH"/>
    <property type="match status" value="1"/>
</dbReference>
<comment type="subcellular location">
    <subcellularLocation>
        <location evidence="1">Nucleus</location>
    </subcellularLocation>
</comment>
<dbReference type="InterPro" id="IPR045239">
    <property type="entry name" value="bHLH95_bHLH"/>
</dbReference>
<organism evidence="7 8">
    <name type="scientific">Zostera marina</name>
    <name type="common">Eelgrass</name>
    <dbReference type="NCBI Taxonomy" id="29655"/>
    <lineage>
        <taxon>Eukaryota</taxon>
        <taxon>Viridiplantae</taxon>
        <taxon>Streptophyta</taxon>
        <taxon>Embryophyta</taxon>
        <taxon>Tracheophyta</taxon>
        <taxon>Spermatophyta</taxon>
        <taxon>Magnoliopsida</taxon>
        <taxon>Liliopsida</taxon>
        <taxon>Zosteraceae</taxon>
        <taxon>Zostera</taxon>
    </lineage>
</organism>
<dbReference type="InterPro" id="IPR036638">
    <property type="entry name" value="HLH_DNA-bd_sf"/>
</dbReference>
<evidence type="ECO:0000256" key="4">
    <source>
        <dbReference type="ARBA" id="ARBA00023163"/>
    </source>
</evidence>
<keyword evidence="4" id="KW-0804">Transcription</keyword>
<keyword evidence="3" id="KW-0805">Transcription regulation</keyword>
<dbReference type="GO" id="GO:0006357">
    <property type="term" value="P:regulation of transcription by RNA polymerase II"/>
    <property type="evidence" value="ECO:0000318"/>
    <property type="project" value="GO_Central"/>
</dbReference>
<feature type="domain" description="BHLH" evidence="6">
    <location>
        <begin position="28"/>
        <end position="77"/>
    </location>
</feature>
<dbReference type="GO" id="GO:0005634">
    <property type="term" value="C:nucleus"/>
    <property type="evidence" value="ECO:0000318"/>
    <property type="project" value="GO_Central"/>
</dbReference>
<accession>A0A0K9Q263</accession>
<comment type="caution">
    <text evidence="7">The sequence shown here is derived from an EMBL/GenBank/DDBJ whole genome shotgun (WGS) entry which is preliminary data.</text>
</comment>
<evidence type="ECO:0000256" key="5">
    <source>
        <dbReference type="ARBA" id="ARBA00023242"/>
    </source>
</evidence>
<evidence type="ECO:0000313" key="7">
    <source>
        <dbReference type="EMBL" id="KMZ74545.1"/>
    </source>
</evidence>
<name>A0A0K9Q263_ZOSMR</name>
<evidence type="ECO:0000256" key="1">
    <source>
        <dbReference type="ARBA" id="ARBA00004123"/>
    </source>
</evidence>
<comment type="similarity">
    <text evidence="2">Belongs to the bHLH protein family.</text>
</comment>
<dbReference type="InterPro" id="IPR045843">
    <property type="entry name" value="IND-like"/>
</dbReference>
<dbReference type="STRING" id="29655.A0A0K9Q263"/>
<evidence type="ECO:0000256" key="2">
    <source>
        <dbReference type="ARBA" id="ARBA00005510"/>
    </source>
</evidence>
<proteinExistence type="inferred from homology"/>
<dbReference type="GO" id="GO:0046983">
    <property type="term" value="F:protein dimerization activity"/>
    <property type="evidence" value="ECO:0007669"/>
    <property type="project" value="InterPro"/>
</dbReference>
<keyword evidence="8" id="KW-1185">Reference proteome</keyword>
<gene>
    <name evidence="7" type="ORF">ZOSMA_125G00080</name>
</gene>
<keyword evidence="5" id="KW-0539">Nucleus</keyword>
<dbReference type="InterPro" id="IPR011598">
    <property type="entry name" value="bHLH_dom"/>
</dbReference>
<dbReference type="CDD" id="cd11393">
    <property type="entry name" value="bHLH_AtbHLH_like"/>
    <property type="match status" value="1"/>
</dbReference>
<dbReference type="AlphaFoldDB" id="A0A0K9Q263"/>
<dbReference type="PANTHER" id="PTHR16223:SF249">
    <property type="entry name" value="TRANSCRIPTION FACTOR BHLH154"/>
    <property type="match status" value="1"/>
</dbReference>
<protein>
    <submittedName>
        <fullName evidence="7">Basic helix-loop-helix (BHLH) DNA-binding superfamily</fullName>
    </submittedName>
</protein>